<evidence type="ECO:0000259" key="9">
    <source>
        <dbReference type="PROSITE" id="PS50304"/>
    </source>
</evidence>
<reference evidence="12" key="3">
    <citation type="submission" date="2015-06" db="UniProtKB">
        <authorList>
            <consortium name="EnsemblMetazoa"/>
        </authorList>
    </citation>
    <scope>IDENTIFICATION</scope>
</reference>
<dbReference type="GO" id="GO:0042078">
    <property type="term" value="P:germ-line stem cell division"/>
    <property type="evidence" value="ECO:0000318"/>
    <property type="project" value="GO_Central"/>
</dbReference>
<protein>
    <recommendedName>
        <fullName evidence="1">RNA helicase</fullName>
        <ecNumber evidence="1">3.6.4.13</ecNumber>
    </recommendedName>
</protein>
<keyword evidence="2" id="KW-0677">Repeat</keyword>
<gene>
    <name evidence="12" type="primary">20198356</name>
    <name evidence="11" type="ORF">HELRODRAFT_159553</name>
</gene>
<dbReference type="EMBL" id="KB095811">
    <property type="protein sequence ID" value="ESO12959.1"/>
    <property type="molecule type" value="Genomic_DNA"/>
</dbReference>
<feature type="region of interest" description="Disordered" evidence="8">
    <location>
        <begin position="1205"/>
        <end position="1250"/>
    </location>
</feature>
<dbReference type="Pfam" id="PF00567">
    <property type="entry name" value="TUDOR"/>
    <property type="match status" value="1"/>
</dbReference>
<dbReference type="Proteomes" id="UP000015101">
    <property type="component" value="Unassembled WGS sequence"/>
</dbReference>
<evidence type="ECO:0000313" key="12">
    <source>
        <dbReference type="EnsemblMetazoa" id="HelroP159553"/>
    </source>
</evidence>
<feature type="region of interest" description="Disordered" evidence="8">
    <location>
        <begin position="267"/>
        <end position="318"/>
    </location>
</feature>
<reference evidence="11 13" key="2">
    <citation type="journal article" date="2013" name="Nature">
        <title>Insights into bilaterian evolution from three spiralian genomes.</title>
        <authorList>
            <person name="Simakov O."/>
            <person name="Marletaz F."/>
            <person name="Cho S.J."/>
            <person name="Edsinger-Gonzales E."/>
            <person name="Havlak P."/>
            <person name="Hellsten U."/>
            <person name="Kuo D.H."/>
            <person name="Larsson T."/>
            <person name="Lv J."/>
            <person name="Arendt D."/>
            <person name="Savage R."/>
            <person name="Osoegawa K."/>
            <person name="de Jong P."/>
            <person name="Grimwood J."/>
            <person name="Chapman J.A."/>
            <person name="Shapiro H."/>
            <person name="Aerts A."/>
            <person name="Otillar R.P."/>
            <person name="Terry A.Y."/>
            <person name="Boore J.L."/>
            <person name="Grigoriev I.V."/>
            <person name="Lindberg D.R."/>
            <person name="Seaver E.C."/>
            <person name="Weisblat D.A."/>
            <person name="Putnam N.H."/>
            <person name="Rokhsar D.S."/>
        </authorList>
    </citation>
    <scope>NUCLEOTIDE SEQUENCE</scope>
</reference>
<dbReference type="InParanoid" id="T1EP56"/>
<evidence type="ECO:0000256" key="4">
    <source>
        <dbReference type="ARBA" id="ARBA00022801"/>
    </source>
</evidence>
<dbReference type="CTD" id="20198356"/>
<dbReference type="GO" id="GO:0016787">
    <property type="term" value="F:hydrolase activity"/>
    <property type="evidence" value="ECO:0007669"/>
    <property type="project" value="UniProtKB-KW"/>
</dbReference>
<dbReference type="Gene3D" id="2.30.30.140">
    <property type="match status" value="1"/>
</dbReference>
<evidence type="ECO:0000259" key="10">
    <source>
        <dbReference type="PROSITE" id="PS51203"/>
    </source>
</evidence>
<keyword evidence="6" id="KW-0067">ATP-binding</keyword>
<dbReference type="RefSeq" id="XP_009009679.1">
    <property type="nucleotide sequence ID" value="XM_009011431.1"/>
</dbReference>
<dbReference type="PROSITE" id="PS51203">
    <property type="entry name" value="CS"/>
    <property type="match status" value="1"/>
</dbReference>
<dbReference type="AlphaFoldDB" id="T1EP56"/>
<dbReference type="STRING" id="6412.T1EP56"/>
<dbReference type="InterPro" id="IPR008978">
    <property type="entry name" value="HSP20-like_chaperone"/>
</dbReference>
<feature type="compositionally biased region" description="Acidic residues" evidence="8">
    <location>
        <begin position="267"/>
        <end position="279"/>
    </location>
</feature>
<dbReference type="OrthoDB" id="249932at2759"/>
<dbReference type="Gene3D" id="2.40.50.90">
    <property type="match status" value="1"/>
</dbReference>
<dbReference type="KEGG" id="hro:HELRODRAFT_159553"/>
<feature type="region of interest" description="Disordered" evidence="8">
    <location>
        <begin position="336"/>
        <end position="408"/>
    </location>
</feature>
<evidence type="ECO:0000256" key="2">
    <source>
        <dbReference type="ARBA" id="ARBA00022737"/>
    </source>
</evidence>
<keyword evidence="3" id="KW-0547">Nucleotide-binding</keyword>
<dbReference type="GeneID" id="20198356"/>
<feature type="domain" description="CS" evidence="10">
    <location>
        <begin position="1092"/>
        <end position="1187"/>
    </location>
</feature>
<organism evidence="12 13">
    <name type="scientific">Helobdella robusta</name>
    <name type="common">Californian leech</name>
    <dbReference type="NCBI Taxonomy" id="6412"/>
    <lineage>
        <taxon>Eukaryota</taxon>
        <taxon>Metazoa</taxon>
        <taxon>Spiralia</taxon>
        <taxon>Lophotrochozoa</taxon>
        <taxon>Annelida</taxon>
        <taxon>Clitellata</taxon>
        <taxon>Hirudinea</taxon>
        <taxon>Rhynchobdellida</taxon>
        <taxon>Glossiphoniidae</taxon>
        <taxon>Helobdella</taxon>
    </lineage>
</organism>
<dbReference type="PROSITE" id="PS50304">
    <property type="entry name" value="TUDOR"/>
    <property type="match status" value="1"/>
</dbReference>
<dbReference type="Gene3D" id="2.60.40.790">
    <property type="match status" value="1"/>
</dbReference>
<dbReference type="HOGENOM" id="CLU_265839_0_0_1"/>
<dbReference type="SUPFAM" id="SSF63748">
    <property type="entry name" value="Tudor/PWWP/MBT"/>
    <property type="match status" value="1"/>
</dbReference>
<sequence>MDPLEKVEKLPNLNVWSTLCDVRRMLLDNQLADENPQHMELLFHSCGGSFHDVPGFVRSHQFTNYAYSSKGLFLPLLTEKFEITSSSTSTALTKPPETDASPPPATTSVATVATNSLTATQAKRPACKVHISAAENPCHFYVQKVENFERLKALEDELNKSVELDQVKKRDADVEWRSNMLVLAKAQEDMRWHRAKVMAVMSDEKDDNLEDQLCRHNYSKVEVEVLFVDTGITEVVVSDDLLPMTSYYKQQLPFQAIECGMMLVEPIDDDDDEDEDEDGGGGGGSCYGNVLVADNNKFDKTSGNANKGDGDDGEEKDAIPPDVILKFKELAKKVWTGSSVDHSDSTDDDDDEDDDEEESDDDVDGHHADDDVDPPNNDGSDNVSDSNSNNSSNVNDNSKKASTTTTLKSWSPDSGSFMLDASEDVSNAKLVALTVEVGSALTTALNTGEYRYSVNLHDTTSFGDYVVSYTELLVANRMAVVSLNGVKDLFKDLSSKYDDDDGSGKKKRKKLNGRTDSDNNDYDYDESEDDDDDSRGICGDDKDADVPEDKMHCLSVCKFISLCERYLLSKGRGVCLKLANQILLTVQDACMNNYKTVDYLDILNRTLKYTRYSNNIIPLINAILLVVHKDRFCSEAKNCNLWNTICFMLDRLRILSCSDNDVTSNDHCSCMIVRRGTSPSQHAKYLLFLLQSLPQMLQCSECQECFRMKGGVSLLSKILININLPINLTHLCINIIINLLEKQIGYGIDISHQNIPARASKKSSDQQNVLSTTNPTTSGEENVLSTRTTSSEEENAVVPMNSAELEQQQEHADLLKLKKMWERELQLNINLVRKRYKNVSQQLLEFVDNELSKFRKITGQEGAIGDDEDDYDDDDDEFENYDDDEFGSGGNNLYRNNINNAQPYIHQQQQPQQLTQQVYFRKLDYVDSLQMVCCVINRCIDMITTSSSTTTSSSSLLATISRTTLTLCVDLIYVVLIINKDNNRSRCNDRNNNWEKCVRCLQTNHALSSLVSLVDHCKDVDLVKDVFNVFTIISQSSFYARKELNGLKVLQIVERLQKNYPDDYDDDDVCKKLTNALARKKKEKKGTNEEKSKRPEVSWANVSDSLIKMRIEVRDVGGGEEDGCGEPPIKLEKQSIHFRAVSNRQEYSFNLQLHAEIIPEDCPIKVNSSEVNVTLVKKEPSEWPRLGSSRHSYVKYDYEMDRLDECGDGNGGENWDKADGEDWRCDYDYSDDEDDDMTLDEDDDGTEFLS</sequence>
<dbReference type="EC" id="3.6.4.13" evidence="1"/>
<feature type="compositionally biased region" description="Basic and acidic residues" evidence="8">
    <location>
        <begin position="1214"/>
        <end position="1227"/>
    </location>
</feature>
<evidence type="ECO:0000256" key="1">
    <source>
        <dbReference type="ARBA" id="ARBA00012552"/>
    </source>
</evidence>
<keyword evidence="5" id="KW-0347">Helicase</keyword>
<feature type="compositionally biased region" description="Acidic residues" evidence="8">
    <location>
        <begin position="1228"/>
        <end position="1250"/>
    </location>
</feature>
<dbReference type="EMBL" id="AMQM01000275">
    <property type="status" value="NOT_ANNOTATED_CDS"/>
    <property type="molecule type" value="Genomic_DNA"/>
</dbReference>
<feature type="region of interest" description="Disordered" evidence="8">
    <location>
        <begin position="87"/>
        <end position="107"/>
    </location>
</feature>
<evidence type="ECO:0000256" key="5">
    <source>
        <dbReference type="ARBA" id="ARBA00022806"/>
    </source>
</evidence>
<evidence type="ECO:0000256" key="8">
    <source>
        <dbReference type="SAM" id="MobiDB-lite"/>
    </source>
</evidence>
<reference evidence="13" key="1">
    <citation type="submission" date="2012-12" db="EMBL/GenBank/DDBJ databases">
        <authorList>
            <person name="Hellsten U."/>
            <person name="Grimwood J."/>
            <person name="Chapman J.A."/>
            <person name="Shapiro H."/>
            <person name="Aerts A."/>
            <person name="Otillar R.P."/>
            <person name="Terry A.Y."/>
            <person name="Boore J.L."/>
            <person name="Simakov O."/>
            <person name="Marletaz F."/>
            <person name="Cho S.-J."/>
            <person name="Edsinger-Gonzales E."/>
            <person name="Havlak P."/>
            <person name="Kuo D.-H."/>
            <person name="Larsson T."/>
            <person name="Lv J."/>
            <person name="Arendt D."/>
            <person name="Savage R."/>
            <person name="Osoegawa K."/>
            <person name="de Jong P."/>
            <person name="Lindberg D.R."/>
            <person name="Seaver E.C."/>
            <person name="Weisblat D.A."/>
            <person name="Putnam N.H."/>
            <person name="Grigoriev I.V."/>
            <person name="Rokhsar D.S."/>
        </authorList>
    </citation>
    <scope>NUCLEOTIDE SEQUENCE</scope>
</reference>
<comment type="catalytic activity">
    <reaction evidence="7">
        <text>ATP + H2O = ADP + phosphate + H(+)</text>
        <dbReference type="Rhea" id="RHEA:13065"/>
        <dbReference type="ChEBI" id="CHEBI:15377"/>
        <dbReference type="ChEBI" id="CHEBI:15378"/>
        <dbReference type="ChEBI" id="CHEBI:30616"/>
        <dbReference type="ChEBI" id="CHEBI:43474"/>
        <dbReference type="ChEBI" id="CHEBI:456216"/>
        <dbReference type="EC" id="3.6.4.13"/>
    </reaction>
</comment>
<feature type="compositionally biased region" description="Low complexity" evidence="8">
    <location>
        <begin position="374"/>
        <end position="408"/>
    </location>
</feature>
<name>T1EP56_HELRO</name>
<dbReference type="GO" id="GO:0005524">
    <property type="term" value="F:ATP binding"/>
    <property type="evidence" value="ECO:0007669"/>
    <property type="project" value="UniProtKB-KW"/>
</dbReference>
<proteinExistence type="predicted"/>
<keyword evidence="13" id="KW-1185">Reference proteome</keyword>
<evidence type="ECO:0000256" key="7">
    <source>
        <dbReference type="ARBA" id="ARBA00047984"/>
    </source>
</evidence>
<feature type="region of interest" description="Disordered" evidence="8">
    <location>
        <begin position="496"/>
        <end position="539"/>
    </location>
</feature>
<feature type="region of interest" description="Disordered" evidence="8">
    <location>
        <begin position="759"/>
        <end position="796"/>
    </location>
</feature>
<feature type="compositionally biased region" description="Acidic residues" evidence="8">
    <location>
        <begin position="346"/>
        <end position="363"/>
    </location>
</feature>
<dbReference type="SUPFAM" id="SSF49764">
    <property type="entry name" value="HSP20-like chaperones"/>
    <property type="match status" value="1"/>
</dbReference>
<dbReference type="InterPro" id="IPR035437">
    <property type="entry name" value="SNase_OB-fold_sf"/>
</dbReference>
<dbReference type="EnsemblMetazoa" id="HelroT159553">
    <property type="protein sequence ID" value="HelroP159553"/>
    <property type="gene ID" value="HelroG159553"/>
</dbReference>
<feature type="compositionally biased region" description="Polar residues" evidence="8">
    <location>
        <begin position="765"/>
        <end position="789"/>
    </location>
</feature>
<dbReference type="InterPro" id="IPR007052">
    <property type="entry name" value="CS_dom"/>
</dbReference>
<evidence type="ECO:0000256" key="3">
    <source>
        <dbReference type="ARBA" id="ARBA00022741"/>
    </source>
</evidence>
<dbReference type="GO" id="GO:0003724">
    <property type="term" value="F:RNA helicase activity"/>
    <property type="evidence" value="ECO:0007669"/>
    <property type="project" value="UniProtKB-EC"/>
</dbReference>
<feature type="domain" description="Tudor" evidence="9">
    <location>
        <begin position="175"/>
        <end position="251"/>
    </location>
</feature>
<evidence type="ECO:0000256" key="6">
    <source>
        <dbReference type="ARBA" id="ARBA00022840"/>
    </source>
</evidence>
<dbReference type="InterPro" id="IPR002999">
    <property type="entry name" value="Tudor"/>
</dbReference>
<evidence type="ECO:0000313" key="13">
    <source>
        <dbReference type="Proteomes" id="UP000015101"/>
    </source>
</evidence>
<accession>T1EP56</accession>
<evidence type="ECO:0000313" key="11">
    <source>
        <dbReference type="EMBL" id="ESO12959.1"/>
    </source>
</evidence>
<keyword evidence="4" id="KW-0378">Hydrolase</keyword>
<feature type="compositionally biased region" description="Acidic residues" evidence="8">
    <location>
        <begin position="518"/>
        <end position="533"/>
    </location>
</feature>
<dbReference type="PANTHER" id="PTHR22655:SF2">
    <property type="entry name" value="ATP-DEPENDENT RNA HELICASE TDRD12-RELATED"/>
    <property type="match status" value="1"/>
</dbReference>
<dbReference type="PANTHER" id="PTHR22655">
    <property type="entry name" value="ATP-DEPENDENT RNA HELICASE TDRD12-RELATED"/>
    <property type="match status" value="1"/>
</dbReference>
<feature type="compositionally biased region" description="Low complexity" evidence="8">
    <location>
        <begin position="93"/>
        <end position="107"/>
    </location>
</feature>